<dbReference type="AlphaFoldDB" id="A0A9W4UFT6"/>
<keyword evidence="2" id="KW-1185">Reference proteome</keyword>
<sequence length="55" mass="6433">MYGILREMETPFSPTIDSYRNCTWITRMLCCTIISQLYQAWTVQAPNNGVYVSEH</sequence>
<evidence type="ECO:0000313" key="1">
    <source>
        <dbReference type="EMBL" id="CAI6334929.1"/>
    </source>
</evidence>
<protein>
    <submittedName>
        <fullName evidence="1">Uncharacterized protein</fullName>
    </submittedName>
</protein>
<gene>
    <name evidence="1" type="ORF">PDIGIT_LOCUS8003</name>
</gene>
<comment type="caution">
    <text evidence="1">The sequence shown here is derived from an EMBL/GenBank/DDBJ whole genome shotgun (WGS) entry which is preliminary data.</text>
</comment>
<organism evidence="1 2">
    <name type="scientific">Periconia digitata</name>
    <dbReference type="NCBI Taxonomy" id="1303443"/>
    <lineage>
        <taxon>Eukaryota</taxon>
        <taxon>Fungi</taxon>
        <taxon>Dikarya</taxon>
        <taxon>Ascomycota</taxon>
        <taxon>Pezizomycotina</taxon>
        <taxon>Dothideomycetes</taxon>
        <taxon>Pleosporomycetidae</taxon>
        <taxon>Pleosporales</taxon>
        <taxon>Massarineae</taxon>
        <taxon>Periconiaceae</taxon>
        <taxon>Periconia</taxon>
    </lineage>
</organism>
<dbReference type="Proteomes" id="UP001152607">
    <property type="component" value="Unassembled WGS sequence"/>
</dbReference>
<reference evidence="1" key="1">
    <citation type="submission" date="2023-01" db="EMBL/GenBank/DDBJ databases">
        <authorList>
            <person name="Van Ghelder C."/>
            <person name="Rancurel C."/>
        </authorList>
    </citation>
    <scope>NUCLEOTIDE SEQUENCE</scope>
    <source>
        <strain evidence="1">CNCM I-4278</strain>
    </source>
</reference>
<evidence type="ECO:0000313" key="2">
    <source>
        <dbReference type="Proteomes" id="UP001152607"/>
    </source>
</evidence>
<name>A0A9W4UFT6_9PLEO</name>
<proteinExistence type="predicted"/>
<accession>A0A9W4UFT6</accession>
<dbReference type="EMBL" id="CAOQHR010000005">
    <property type="protein sequence ID" value="CAI6334929.1"/>
    <property type="molecule type" value="Genomic_DNA"/>
</dbReference>